<accession>A0A328TKU0</accession>
<keyword evidence="2" id="KW-1185">Reference proteome</keyword>
<organism evidence="1 2">
    <name type="scientific">Candidatus Erwinia dacicola</name>
    <dbReference type="NCBI Taxonomy" id="252393"/>
    <lineage>
        <taxon>Bacteria</taxon>
        <taxon>Pseudomonadati</taxon>
        <taxon>Pseudomonadota</taxon>
        <taxon>Gammaproteobacteria</taxon>
        <taxon>Enterobacterales</taxon>
        <taxon>Erwiniaceae</taxon>
        <taxon>Erwinia</taxon>
    </lineage>
</organism>
<dbReference type="Proteomes" id="UP000244334">
    <property type="component" value="Unassembled WGS sequence"/>
</dbReference>
<sequence>WSGDAVRSGHHAGAARSLIVPNLLGVDYCAHTIETILKHVAPGLG</sequence>
<name>A0A328TKU0_9GAMM</name>
<proteinExistence type="predicted"/>
<evidence type="ECO:0000313" key="2">
    <source>
        <dbReference type="Proteomes" id="UP000244334"/>
    </source>
</evidence>
<protein>
    <submittedName>
        <fullName evidence="1">Uncharacterized protein</fullName>
    </submittedName>
</protein>
<gene>
    <name evidence="1" type="ORF">ACZ87_02472</name>
</gene>
<dbReference type="AlphaFoldDB" id="A0A328TKU0"/>
<reference evidence="1" key="1">
    <citation type="submission" date="2018-04" db="EMBL/GenBank/DDBJ databases">
        <title>Genomes of the Obligate Erwinia dacicola and Facultative Enterobacter sp. OLF Endosymbionts of the Olive Fruit fly, Bactrocera oleae.</title>
        <authorList>
            <person name="Estes A.M."/>
            <person name="Hearn D.J."/>
            <person name="Agarwal S."/>
            <person name="Pierson E.A."/>
            <person name="Dunning-Hotopp J.C."/>
        </authorList>
    </citation>
    <scope>NUCLEOTIDE SEQUENCE [LARGE SCALE GENOMIC DNA]</scope>
    <source>
        <strain evidence="1">Oroville</strain>
    </source>
</reference>
<dbReference type="EMBL" id="LJAM02000276">
    <property type="protein sequence ID" value="RAP70720.1"/>
    <property type="molecule type" value="Genomic_DNA"/>
</dbReference>
<comment type="caution">
    <text evidence="1">The sequence shown here is derived from an EMBL/GenBank/DDBJ whole genome shotgun (WGS) entry which is preliminary data.</text>
</comment>
<evidence type="ECO:0000313" key="1">
    <source>
        <dbReference type="EMBL" id="RAP70720.1"/>
    </source>
</evidence>
<feature type="non-terminal residue" evidence="1">
    <location>
        <position position="1"/>
    </location>
</feature>